<dbReference type="PROSITE" id="PS51318">
    <property type="entry name" value="TAT"/>
    <property type="match status" value="1"/>
</dbReference>
<keyword evidence="4" id="KW-1185">Reference proteome</keyword>
<dbReference type="InterPro" id="IPR006311">
    <property type="entry name" value="TAT_signal"/>
</dbReference>
<dbReference type="NCBIfam" id="TIGR01409">
    <property type="entry name" value="TAT_signal_seq"/>
    <property type="match status" value="1"/>
</dbReference>
<dbReference type="EMBL" id="RIAX01000007">
    <property type="protein sequence ID" value="RNF39161.1"/>
    <property type="molecule type" value="Genomic_DNA"/>
</dbReference>
<gene>
    <name evidence="3" type="ORF">EEX84_10690</name>
</gene>
<dbReference type="OrthoDB" id="8400810at2"/>
<dbReference type="Proteomes" id="UP000275473">
    <property type="component" value="Unassembled WGS sequence"/>
</dbReference>
<reference evidence="3 4" key="1">
    <citation type="journal article" date="2018" name="Int. J. Syst. Evol. Microbiol.">
        <title>Planococcus salinus sp. nov., a moderately halophilic bacterium isolated from a saline-alkali soil.</title>
        <authorList>
            <person name="Gan L."/>
        </authorList>
    </citation>
    <scope>NUCLEOTIDE SEQUENCE [LARGE SCALE GENOMIC DNA]</scope>
    <source>
        <strain evidence="3 4">LCB217</strain>
    </source>
</reference>
<keyword evidence="2" id="KW-0812">Transmembrane</keyword>
<name>A0A3M8P6W1_9BACL</name>
<dbReference type="RefSeq" id="WP_123165629.1">
    <property type="nucleotide sequence ID" value="NZ_RIAX01000007.1"/>
</dbReference>
<evidence type="ECO:0000256" key="2">
    <source>
        <dbReference type="SAM" id="Phobius"/>
    </source>
</evidence>
<proteinExistence type="predicted"/>
<keyword evidence="2" id="KW-0472">Membrane</keyword>
<evidence type="ECO:0000256" key="1">
    <source>
        <dbReference type="SAM" id="MobiDB-lite"/>
    </source>
</evidence>
<feature type="compositionally biased region" description="Polar residues" evidence="1">
    <location>
        <begin position="43"/>
        <end position="64"/>
    </location>
</feature>
<keyword evidence="2" id="KW-1133">Transmembrane helix</keyword>
<organism evidence="3 4">
    <name type="scientific">Planococcus salinus</name>
    <dbReference type="NCBI Taxonomy" id="1848460"/>
    <lineage>
        <taxon>Bacteria</taxon>
        <taxon>Bacillati</taxon>
        <taxon>Bacillota</taxon>
        <taxon>Bacilli</taxon>
        <taxon>Bacillales</taxon>
        <taxon>Caryophanaceae</taxon>
        <taxon>Planococcus</taxon>
    </lineage>
</organism>
<sequence length="258" mass="28384">MANNDKGSKNYSRRDFLKTSGIATGALIGGGVIGGLIGANAGQNGASPTSPDGPPNQTNEQETGSAGGVRGLQFFRNNAEFEILAQATERIFPEDDLGPGAIGLGVPYFIDGQLAGAYGENSKEYMQPPFFEGETTQGYQSRLRRNEMFRQGLEIMQREAQSRFDANFVDLEGEQMDEILTAFQENEIEMKGVSSLFFFRLLRQATLNGAYADPIYGGNQNMEGWRMKNFPGHQPAYINEIESEDFVEIEPQSLGQQH</sequence>
<dbReference type="Pfam" id="PF13618">
    <property type="entry name" value="Gluconate_2-dh3"/>
    <property type="match status" value="1"/>
</dbReference>
<accession>A0A3M8P6W1</accession>
<dbReference type="InterPro" id="IPR019546">
    <property type="entry name" value="TAT_signal_bac_arc"/>
</dbReference>
<feature type="region of interest" description="Disordered" evidence="1">
    <location>
        <begin position="42"/>
        <end position="67"/>
    </location>
</feature>
<dbReference type="AlphaFoldDB" id="A0A3M8P6W1"/>
<protein>
    <submittedName>
        <fullName evidence="3">Gluconate 2-dehydrogenase subunit 3 family protein</fullName>
    </submittedName>
</protein>
<evidence type="ECO:0000313" key="4">
    <source>
        <dbReference type="Proteomes" id="UP000275473"/>
    </source>
</evidence>
<dbReference type="InterPro" id="IPR027056">
    <property type="entry name" value="Gluconate_2DH_su3"/>
</dbReference>
<feature type="transmembrane region" description="Helical" evidence="2">
    <location>
        <begin position="21"/>
        <end position="41"/>
    </location>
</feature>
<comment type="caution">
    <text evidence="3">The sequence shown here is derived from an EMBL/GenBank/DDBJ whole genome shotgun (WGS) entry which is preliminary data.</text>
</comment>
<evidence type="ECO:0000313" key="3">
    <source>
        <dbReference type="EMBL" id="RNF39161.1"/>
    </source>
</evidence>